<evidence type="ECO:0000313" key="3">
    <source>
        <dbReference type="Proteomes" id="UP000479710"/>
    </source>
</evidence>
<gene>
    <name evidence="2" type="ORF">E2562_036453</name>
</gene>
<dbReference type="EMBL" id="SPHZ02000007">
    <property type="protein sequence ID" value="KAF0909465.1"/>
    <property type="molecule type" value="Genomic_DNA"/>
</dbReference>
<protein>
    <submittedName>
        <fullName evidence="2">Uncharacterized protein</fullName>
    </submittedName>
</protein>
<reference evidence="2 3" key="1">
    <citation type="submission" date="2019-11" db="EMBL/GenBank/DDBJ databases">
        <title>Whole genome sequence of Oryza granulata.</title>
        <authorList>
            <person name="Li W."/>
        </authorList>
    </citation>
    <scope>NUCLEOTIDE SEQUENCE [LARGE SCALE GENOMIC DNA]</scope>
    <source>
        <strain evidence="3">cv. Menghai</strain>
        <tissue evidence="2">Leaf</tissue>
    </source>
</reference>
<evidence type="ECO:0000256" key="1">
    <source>
        <dbReference type="SAM" id="MobiDB-lite"/>
    </source>
</evidence>
<sequence length="226" mass="23900">MGQRGGWWAPLAHDPPPTEEEKVKEVLSETPSARVRPRQRLRRVDGAVAPSVERGGEKVRAKDGGGSGGNRVRDGSRARRVVGAERATSEKSEAASESSVATTATGPERSSGKPARKRVVVSGELGHARRDRGPATPGAGHPERGRASPSPPPGCEPVERPARRSPSPAAKRAQDQRRADAGAATSAASYLAKESKDATVLHIRAHGQAAIKFRGMEAYINFTVDD</sequence>
<dbReference type="AlphaFoldDB" id="A0A6G1D9N3"/>
<dbReference type="Proteomes" id="UP000479710">
    <property type="component" value="Unassembled WGS sequence"/>
</dbReference>
<keyword evidence="3" id="KW-1185">Reference proteome</keyword>
<feature type="compositionally biased region" description="Low complexity" evidence="1">
    <location>
        <begin position="181"/>
        <end position="192"/>
    </location>
</feature>
<name>A0A6G1D9N3_9ORYZ</name>
<dbReference type="PANTHER" id="PTHR33871">
    <property type="entry name" value="OS05G0503100 PROTEIN-RELATED"/>
    <property type="match status" value="1"/>
</dbReference>
<feature type="compositionally biased region" description="Low complexity" evidence="1">
    <location>
        <begin position="95"/>
        <end position="105"/>
    </location>
</feature>
<proteinExistence type="predicted"/>
<accession>A0A6G1D9N3</accession>
<comment type="caution">
    <text evidence="2">The sequence shown here is derived from an EMBL/GenBank/DDBJ whole genome shotgun (WGS) entry which is preliminary data.</text>
</comment>
<feature type="compositionally biased region" description="Basic and acidic residues" evidence="1">
    <location>
        <begin position="54"/>
        <end position="63"/>
    </location>
</feature>
<dbReference type="PANTHER" id="PTHR33871:SF1">
    <property type="entry name" value="OS05G0503100 PROTEIN"/>
    <property type="match status" value="1"/>
</dbReference>
<feature type="region of interest" description="Disordered" evidence="1">
    <location>
        <begin position="1"/>
        <end position="198"/>
    </location>
</feature>
<organism evidence="2 3">
    <name type="scientific">Oryza meyeriana var. granulata</name>
    <dbReference type="NCBI Taxonomy" id="110450"/>
    <lineage>
        <taxon>Eukaryota</taxon>
        <taxon>Viridiplantae</taxon>
        <taxon>Streptophyta</taxon>
        <taxon>Embryophyta</taxon>
        <taxon>Tracheophyta</taxon>
        <taxon>Spermatophyta</taxon>
        <taxon>Magnoliopsida</taxon>
        <taxon>Liliopsida</taxon>
        <taxon>Poales</taxon>
        <taxon>Poaceae</taxon>
        <taxon>BOP clade</taxon>
        <taxon>Oryzoideae</taxon>
        <taxon>Oryzeae</taxon>
        <taxon>Oryzinae</taxon>
        <taxon>Oryza</taxon>
        <taxon>Oryza meyeriana</taxon>
    </lineage>
</organism>
<evidence type="ECO:0000313" key="2">
    <source>
        <dbReference type="EMBL" id="KAF0909465.1"/>
    </source>
</evidence>